<dbReference type="Pfam" id="PF11357">
    <property type="entry name" value="Spy1"/>
    <property type="match status" value="1"/>
</dbReference>
<dbReference type="Proteomes" id="UP000694863">
    <property type="component" value="Unplaced"/>
</dbReference>
<name>A0ABM0ZT25_ECHTE</name>
<feature type="compositionally biased region" description="Low complexity" evidence="3">
    <location>
        <begin position="180"/>
        <end position="192"/>
    </location>
</feature>
<dbReference type="RefSeq" id="XP_012862900.1">
    <property type="nucleotide sequence ID" value="XM_013007446.1"/>
</dbReference>
<dbReference type="InterPro" id="IPR020984">
    <property type="entry name" value="Speedy"/>
</dbReference>
<evidence type="ECO:0000313" key="5">
    <source>
        <dbReference type="RefSeq" id="XP_012862900.1"/>
    </source>
</evidence>
<dbReference type="GeneID" id="101658836"/>
<comment type="similarity">
    <text evidence="1">Belongs to the Speedy/Ringo family.</text>
</comment>
<feature type="region of interest" description="Disordered" evidence="3">
    <location>
        <begin position="170"/>
        <end position="192"/>
    </location>
</feature>
<evidence type="ECO:0000256" key="1">
    <source>
        <dbReference type="ARBA" id="ARBA00010932"/>
    </source>
</evidence>
<protein>
    <submittedName>
        <fullName evidence="5">Speedy protein C</fullName>
    </submittedName>
</protein>
<sequence>MSATQDPTTAHMAATHVNLGGRSCPGGSGESLLSRQHQAFLHLLEDNFLQQFLSQDPCFQISDKYLLAMVLVYFQRAHLLLSEYTQSNFFLALYLANDMEEDLEDPKCEIFPWALSEDWRPWVGDFLRQRDKLWARMDFRAVVSRQSCEEVMAKVPTHWAWARERRPHHGRAQRSCPEARLSGPRGPGLSPPQCSLSVALPWTLTFSRTKRGHLLVH</sequence>
<reference evidence="5" key="1">
    <citation type="submission" date="2025-08" db="UniProtKB">
        <authorList>
            <consortium name="RefSeq"/>
        </authorList>
    </citation>
    <scope>IDENTIFICATION</scope>
</reference>
<evidence type="ECO:0000256" key="2">
    <source>
        <dbReference type="ARBA" id="ARBA00023306"/>
    </source>
</evidence>
<accession>A0ABM0ZT25</accession>
<evidence type="ECO:0000313" key="4">
    <source>
        <dbReference type="Proteomes" id="UP000694863"/>
    </source>
</evidence>
<keyword evidence="2" id="KW-0131">Cell cycle</keyword>
<keyword evidence="4" id="KW-1185">Reference proteome</keyword>
<dbReference type="PANTHER" id="PTHR31545:SF2">
    <property type="entry name" value="SPEEDY PROTEIN C"/>
    <property type="match status" value="1"/>
</dbReference>
<dbReference type="PANTHER" id="PTHR31545">
    <property type="entry name" value="SEEDY PROTEIN A/C FAMILY MEMBER"/>
    <property type="match status" value="1"/>
</dbReference>
<evidence type="ECO:0000256" key="3">
    <source>
        <dbReference type="SAM" id="MobiDB-lite"/>
    </source>
</evidence>
<proteinExistence type="inferred from homology"/>
<gene>
    <name evidence="5" type="primary">SPDYC</name>
</gene>
<organism evidence="4 5">
    <name type="scientific">Echinops telfairi</name>
    <name type="common">Lesser hedgehog tenrec</name>
    <dbReference type="NCBI Taxonomy" id="9371"/>
    <lineage>
        <taxon>Eukaryota</taxon>
        <taxon>Metazoa</taxon>
        <taxon>Chordata</taxon>
        <taxon>Craniata</taxon>
        <taxon>Vertebrata</taxon>
        <taxon>Euteleostomi</taxon>
        <taxon>Mammalia</taxon>
        <taxon>Eutheria</taxon>
        <taxon>Afrotheria</taxon>
        <taxon>Tenrecidae</taxon>
        <taxon>Tenrecinae</taxon>
        <taxon>Echinops</taxon>
    </lineage>
</organism>
<dbReference type="InterPro" id="IPR052316">
    <property type="entry name" value="Speedy-Ringo_regulator"/>
</dbReference>